<reference evidence="1" key="1">
    <citation type="submission" date="2019-02" db="EMBL/GenBank/DDBJ databases">
        <authorList>
            <consortium name="Genoscope - CEA"/>
            <person name="William W."/>
        </authorList>
    </citation>
    <scope>NUCLEOTIDE SEQUENCE [LARGE SCALE GENOMIC DNA]</scope>
    <source>
        <strain evidence="1">YSy11</strain>
    </source>
</reference>
<dbReference type="RefSeq" id="WP_150548427.1">
    <property type="nucleotide sequence ID" value="NZ_LR215729.2"/>
</dbReference>
<evidence type="ECO:0000313" key="1">
    <source>
        <dbReference type="EMBL" id="VEV97580.1"/>
    </source>
</evidence>
<proteinExistence type="predicted"/>
<dbReference type="AlphaFoldDB" id="A0A653E4C2"/>
<dbReference type="EMBL" id="LR215729">
    <property type="protein sequence ID" value="VEV97580.1"/>
    <property type="molecule type" value="Genomic_DNA"/>
</dbReference>
<sequence>MALSNLELTRMSECLRNHWQRANPRFATGNDPRSSDNMLLLLLYGSLHKAAGYGWQNAGRTLIDKTYLRILTQCTQLDMQGLSADELAARLDGFIRREIAPRWATLSQSAAEKGPELAQQLIVSASDALFDGSDECRATSQILFYLCPRLPILPNHPQPVAQADLLRELPIFARPQSFAGDAQQQVLIRQLIESSDWWPRRVLSAWHLHAQTAPMPA</sequence>
<gene>
    <name evidence="1" type="ORF">PMYSY11_2535</name>
</gene>
<name>A0A653E4C2_9PSED</name>
<protein>
    <submittedName>
        <fullName evidence="1">Uncharacterized protein</fullName>
    </submittedName>
</protein>
<organism evidence="1">
    <name type="scientific">Pseudomonas marincola</name>
    <dbReference type="NCBI Taxonomy" id="437900"/>
    <lineage>
        <taxon>Bacteria</taxon>
        <taxon>Pseudomonadati</taxon>
        <taxon>Pseudomonadota</taxon>
        <taxon>Gammaproteobacteria</taxon>
        <taxon>Pseudomonadales</taxon>
        <taxon>Pseudomonadaceae</taxon>
        <taxon>Pseudomonas</taxon>
    </lineage>
</organism>
<accession>A0A653E4C2</accession>